<reference evidence="5" key="1">
    <citation type="submission" date="2022-11" db="UniProtKB">
        <authorList>
            <consortium name="WormBaseParasite"/>
        </authorList>
    </citation>
    <scope>IDENTIFICATION</scope>
</reference>
<dbReference type="InterPro" id="IPR049038">
    <property type="entry name" value="ADAM10_Cys-rich"/>
</dbReference>
<proteinExistence type="predicted"/>
<dbReference type="PROSITE" id="PS50214">
    <property type="entry name" value="DISINTEGRIN_2"/>
    <property type="match status" value="1"/>
</dbReference>
<dbReference type="Pfam" id="PF21299">
    <property type="entry name" value="ADAM10_Cys-rich"/>
    <property type="match status" value="1"/>
</dbReference>
<accession>A0A914ZG08</accession>
<dbReference type="WBParaSite" id="PSU_v2.g9219.t1">
    <property type="protein sequence ID" value="PSU_v2.g9219.t1"/>
    <property type="gene ID" value="PSU_v2.g9219"/>
</dbReference>
<keyword evidence="4" id="KW-1185">Reference proteome</keyword>
<comment type="caution">
    <text evidence="1">Lacks conserved residue(s) required for the propagation of feature annotation.</text>
</comment>
<feature type="compositionally biased region" description="Low complexity" evidence="2">
    <location>
        <begin position="361"/>
        <end position="371"/>
    </location>
</feature>
<dbReference type="GO" id="GO:0006509">
    <property type="term" value="P:membrane protein ectodomain proteolysis"/>
    <property type="evidence" value="ECO:0007669"/>
    <property type="project" value="TreeGrafter"/>
</dbReference>
<dbReference type="GO" id="GO:0005886">
    <property type="term" value="C:plasma membrane"/>
    <property type="evidence" value="ECO:0007669"/>
    <property type="project" value="TreeGrafter"/>
</dbReference>
<dbReference type="SUPFAM" id="SSF57552">
    <property type="entry name" value="Blood coagulation inhibitor (disintegrin)"/>
    <property type="match status" value="1"/>
</dbReference>
<dbReference type="InterPro" id="IPR001762">
    <property type="entry name" value="Disintegrin_dom"/>
</dbReference>
<evidence type="ECO:0000313" key="4">
    <source>
        <dbReference type="Proteomes" id="UP000887577"/>
    </source>
</evidence>
<organism evidence="4 5">
    <name type="scientific">Panagrolaimus superbus</name>
    <dbReference type="NCBI Taxonomy" id="310955"/>
    <lineage>
        <taxon>Eukaryota</taxon>
        <taxon>Metazoa</taxon>
        <taxon>Ecdysozoa</taxon>
        <taxon>Nematoda</taxon>
        <taxon>Chromadorea</taxon>
        <taxon>Rhabditida</taxon>
        <taxon>Tylenchina</taxon>
        <taxon>Panagrolaimomorpha</taxon>
        <taxon>Panagrolaimoidea</taxon>
        <taxon>Panagrolaimidae</taxon>
        <taxon>Panagrolaimus</taxon>
    </lineage>
</organism>
<feature type="compositionally biased region" description="Polar residues" evidence="2">
    <location>
        <begin position="420"/>
        <end position="432"/>
    </location>
</feature>
<dbReference type="Proteomes" id="UP000887577">
    <property type="component" value="Unplaced"/>
</dbReference>
<evidence type="ECO:0000256" key="1">
    <source>
        <dbReference type="PROSITE-ProRule" id="PRU00068"/>
    </source>
</evidence>
<dbReference type="PANTHER" id="PTHR45702">
    <property type="entry name" value="ADAM10/ADAM17 METALLOPEPTIDASE FAMILY MEMBER"/>
    <property type="match status" value="1"/>
</dbReference>
<feature type="domain" description="Disintegrin" evidence="3">
    <location>
        <begin position="34"/>
        <end position="139"/>
    </location>
</feature>
<dbReference type="PANTHER" id="PTHR45702:SF2">
    <property type="entry name" value="KUZBANIAN, ISOFORM A"/>
    <property type="match status" value="1"/>
</dbReference>
<protein>
    <submittedName>
        <fullName evidence="5">Disintegrin domain-containing protein</fullName>
    </submittedName>
</protein>
<dbReference type="GO" id="GO:0004222">
    <property type="term" value="F:metalloendopeptidase activity"/>
    <property type="evidence" value="ECO:0007669"/>
    <property type="project" value="TreeGrafter"/>
</dbReference>
<feature type="compositionally biased region" description="Pro residues" evidence="2">
    <location>
        <begin position="326"/>
        <end position="336"/>
    </location>
</feature>
<feature type="compositionally biased region" description="Pro residues" evidence="2">
    <location>
        <begin position="391"/>
        <end position="412"/>
    </location>
</feature>
<evidence type="ECO:0000256" key="2">
    <source>
        <dbReference type="SAM" id="MobiDB-lite"/>
    </source>
</evidence>
<dbReference type="GO" id="GO:0007219">
    <property type="term" value="P:Notch signaling pathway"/>
    <property type="evidence" value="ECO:0007669"/>
    <property type="project" value="TreeGrafter"/>
</dbReference>
<dbReference type="AlphaFoldDB" id="A0A914ZG08"/>
<name>A0A914ZG08_9BILA</name>
<dbReference type="InterPro" id="IPR051489">
    <property type="entry name" value="ADAM_Metalloproteinase"/>
</dbReference>
<dbReference type="SMART" id="SM00050">
    <property type="entry name" value="DISIN"/>
    <property type="match status" value="1"/>
</dbReference>
<evidence type="ECO:0000259" key="3">
    <source>
        <dbReference type="PROSITE" id="PS50214"/>
    </source>
</evidence>
<feature type="region of interest" description="Disordered" evidence="2">
    <location>
        <begin position="319"/>
        <end position="488"/>
    </location>
</feature>
<dbReference type="InterPro" id="IPR036436">
    <property type="entry name" value="Disintegrin_dom_sf"/>
</dbReference>
<evidence type="ECO:0000313" key="5">
    <source>
        <dbReference type="WBParaSite" id="PSU_v2.g9219.t1"/>
    </source>
</evidence>
<sequence>MVYRSLNTGIVTLVNYGLPDGNFIMFASATKRTSAFCGNQIKEPGEECDCGFSDKDCELLRDKCCQAHEVKGRYNSVAACKRVPNAICSPSEGQCCNAEFCSFYSAYDRRSCLSETECTFQQFCDGHGPECPEPRHKKNGIPCQDATKVCQFGACNGSICAEVGLKDCFLTEGKPAQLCHLACEKDGKCLSSFELPEFRGGKFNQSGREGKYGLLLHPGSPCNNYKGYCDILRKCRSVDSNGPLARLKNLLFNKETIQTVSQWVHEHWWACVLMGIGGLIFMAIFVKCCAVHTPSTNPNKAPAAHFTDTLRHPGTLLRRGRQHSRVPPPPNGPGNRPPVGAAGIPPPSQHQQRQNRHQRRAAAAAAANSSAQPPPISSSRTPHNISAPPLISSPPMTPPSAPMIEPPPPYSPTDPTTSSVHVPSSLTGNARTLSPAALPGAPAPHPPSIATLPIIPGIKPGRRKQKPETATKGGPSSNDKKLNKRSAK</sequence>
<dbReference type="Gene3D" id="4.10.70.10">
    <property type="entry name" value="Disintegrin domain"/>
    <property type="match status" value="1"/>
</dbReference>